<evidence type="ECO:0000313" key="3">
    <source>
        <dbReference type="Proteomes" id="UP000244855"/>
    </source>
</evidence>
<protein>
    <submittedName>
        <fullName evidence="2">Uncharacterized protein</fullName>
    </submittedName>
</protein>
<proteinExistence type="predicted"/>
<evidence type="ECO:0000256" key="1">
    <source>
        <dbReference type="SAM" id="MobiDB-lite"/>
    </source>
</evidence>
<gene>
    <name evidence="2" type="ORF">DM02DRAFT_653978</name>
</gene>
<name>A0A2V1DUE5_9PLEO</name>
<dbReference type="Proteomes" id="UP000244855">
    <property type="component" value="Unassembled WGS sequence"/>
</dbReference>
<evidence type="ECO:0000313" key="2">
    <source>
        <dbReference type="EMBL" id="PVI01958.1"/>
    </source>
</evidence>
<feature type="region of interest" description="Disordered" evidence="1">
    <location>
        <begin position="1"/>
        <end position="20"/>
    </location>
</feature>
<dbReference type="AlphaFoldDB" id="A0A2V1DUE5"/>
<organism evidence="2 3">
    <name type="scientific">Periconia macrospinosa</name>
    <dbReference type="NCBI Taxonomy" id="97972"/>
    <lineage>
        <taxon>Eukaryota</taxon>
        <taxon>Fungi</taxon>
        <taxon>Dikarya</taxon>
        <taxon>Ascomycota</taxon>
        <taxon>Pezizomycotina</taxon>
        <taxon>Dothideomycetes</taxon>
        <taxon>Pleosporomycetidae</taxon>
        <taxon>Pleosporales</taxon>
        <taxon>Massarineae</taxon>
        <taxon>Periconiaceae</taxon>
        <taxon>Periconia</taxon>
    </lineage>
</organism>
<sequence length="393" mass="44944">MAESPASADALCPDEPFKNQEYTDRLSPSEANKYKNFLLVASTWAETSYHPEDLSKGFCRNYVINIGDRPIGPNGPNANHAVIGGVQGKWRRTGEGHMNFARLFLLQVLQEMYPKRLRIQRISEREFVKFHNEPNSTWDGRMKMNERAKILLEEIRDYILNPANNVKLERKDRVWDIFERRPKKDYLPKQINEELDIDMKPFLLYGWDKYEGSSPHENFLKAAATWAASVRSADENEHDQPCENYALIIGKDNGESIETTEDPCVLGVSQNFAQTGKGQMNFARAYVIMIVQMIYSGLLSIRPLSQKEFEKIQGHDEWHSKANMHVSSIQRLEVFKMLVLGDGNIRKKLKGKMAIINQGGKAAAEKGADEELVIDMIPFLLDGWDKVEESCTI</sequence>
<reference evidence="2 3" key="1">
    <citation type="journal article" date="2018" name="Sci. Rep.">
        <title>Comparative genomics provides insights into the lifestyle and reveals functional heterogeneity of dark septate endophytic fungi.</title>
        <authorList>
            <person name="Knapp D.G."/>
            <person name="Nemeth J.B."/>
            <person name="Barry K."/>
            <person name="Hainaut M."/>
            <person name="Henrissat B."/>
            <person name="Johnson J."/>
            <person name="Kuo A."/>
            <person name="Lim J.H.P."/>
            <person name="Lipzen A."/>
            <person name="Nolan M."/>
            <person name="Ohm R.A."/>
            <person name="Tamas L."/>
            <person name="Grigoriev I.V."/>
            <person name="Spatafora J.W."/>
            <person name="Nagy L.G."/>
            <person name="Kovacs G.M."/>
        </authorList>
    </citation>
    <scope>NUCLEOTIDE SEQUENCE [LARGE SCALE GENOMIC DNA]</scope>
    <source>
        <strain evidence="2 3">DSE2036</strain>
    </source>
</reference>
<accession>A0A2V1DUE5</accession>
<keyword evidence="3" id="KW-1185">Reference proteome</keyword>
<dbReference type="EMBL" id="KZ805349">
    <property type="protein sequence ID" value="PVI01958.1"/>
    <property type="molecule type" value="Genomic_DNA"/>
</dbReference>